<evidence type="ECO:0000313" key="2">
    <source>
        <dbReference type="Proteomes" id="UP000299102"/>
    </source>
</evidence>
<name>A0A4C1YKU2_EUMVA</name>
<dbReference type="EMBL" id="BGZK01001230">
    <property type="protein sequence ID" value="GBP74965.1"/>
    <property type="molecule type" value="Genomic_DNA"/>
</dbReference>
<keyword evidence="2" id="KW-1185">Reference proteome</keyword>
<proteinExistence type="predicted"/>
<protein>
    <submittedName>
        <fullName evidence="1">Uncharacterized protein</fullName>
    </submittedName>
</protein>
<evidence type="ECO:0000313" key="1">
    <source>
        <dbReference type="EMBL" id="GBP74965.1"/>
    </source>
</evidence>
<comment type="caution">
    <text evidence="1">The sequence shown here is derived from an EMBL/GenBank/DDBJ whole genome shotgun (WGS) entry which is preliminary data.</text>
</comment>
<dbReference type="AlphaFoldDB" id="A0A4C1YKU2"/>
<dbReference type="Proteomes" id="UP000299102">
    <property type="component" value="Unassembled WGS sequence"/>
</dbReference>
<sequence length="129" mass="14787">MNDNVTVAESIQLFSDSGGSVADRIIGAHTRYLVWLDDESTYRIMSVRLSTEKLTGNLDFGIRGPNCVERMRPHDRYELRLLTGCYRKPTRPATENIVLWRGEWTPDASAVFFDSESIMFNKRNAKQLV</sequence>
<organism evidence="1 2">
    <name type="scientific">Eumeta variegata</name>
    <name type="common">Bagworm moth</name>
    <name type="synonym">Eumeta japonica</name>
    <dbReference type="NCBI Taxonomy" id="151549"/>
    <lineage>
        <taxon>Eukaryota</taxon>
        <taxon>Metazoa</taxon>
        <taxon>Ecdysozoa</taxon>
        <taxon>Arthropoda</taxon>
        <taxon>Hexapoda</taxon>
        <taxon>Insecta</taxon>
        <taxon>Pterygota</taxon>
        <taxon>Neoptera</taxon>
        <taxon>Endopterygota</taxon>
        <taxon>Lepidoptera</taxon>
        <taxon>Glossata</taxon>
        <taxon>Ditrysia</taxon>
        <taxon>Tineoidea</taxon>
        <taxon>Psychidae</taxon>
        <taxon>Oiketicinae</taxon>
        <taxon>Eumeta</taxon>
    </lineage>
</organism>
<gene>
    <name evidence="1" type="ORF">EVAR_60892_1</name>
</gene>
<dbReference type="OrthoDB" id="417598at2759"/>
<accession>A0A4C1YKU2</accession>
<reference evidence="1 2" key="1">
    <citation type="journal article" date="2019" name="Commun. Biol.">
        <title>The bagworm genome reveals a unique fibroin gene that provides high tensile strength.</title>
        <authorList>
            <person name="Kono N."/>
            <person name="Nakamura H."/>
            <person name="Ohtoshi R."/>
            <person name="Tomita M."/>
            <person name="Numata K."/>
            <person name="Arakawa K."/>
        </authorList>
    </citation>
    <scope>NUCLEOTIDE SEQUENCE [LARGE SCALE GENOMIC DNA]</scope>
</reference>